<comment type="caution">
    <text evidence="4">The sequence shown here is derived from an EMBL/GenBank/DDBJ whole genome shotgun (WGS) entry which is preliminary data.</text>
</comment>
<dbReference type="Proteomes" id="UP000179214">
    <property type="component" value="Unassembled WGS sequence"/>
</dbReference>
<dbReference type="PANTHER" id="PTHR37397:SF1">
    <property type="entry name" value="LTD DOMAIN-CONTAINING PROTEIN"/>
    <property type="match status" value="1"/>
</dbReference>
<evidence type="ECO:0000313" key="5">
    <source>
        <dbReference type="Proteomes" id="UP000179214"/>
    </source>
</evidence>
<feature type="domain" description="LTD" evidence="3">
    <location>
        <begin position="450"/>
        <end position="578"/>
    </location>
</feature>
<name>A0A1G2I5Q7_9BACT</name>
<dbReference type="PANTHER" id="PTHR37397">
    <property type="entry name" value="SI:CH211-183D21.1"/>
    <property type="match status" value="1"/>
</dbReference>
<dbReference type="Gene3D" id="2.60.40.1260">
    <property type="entry name" value="Lamin Tail domain"/>
    <property type="match status" value="2"/>
</dbReference>
<evidence type="ECO:0000256" key="1">
    <source>
        <dbReference type="SAM" id="Coils"/>
    </source>
</evidence>
<keyword evidence="2" id="KW-0812">Transmembrane</keyword>
<keyword evidence="1" id="KW-0175">Coiled coil</keyword>
<dbReference type="InterPro" id="IPR001322">
    <property type="entry name" value="Lamin_tail_dom"/>
</dbReference>
<protein>
    <recommendedName>
        <fullName evidence="3">LTD domain-containing protein</fullName>
    </recommendedName>
</protein>
<keyword evidence="2" id="KW-1133">Transmembrane helix</keyword>
<gene>
    <name evidence="4" type="ORF">A3F47_02320</name>
</gene>
<proteinExistence type="predicted"/>
<evidence type="ECO:0000259" key="3">
    <source>
        <dbReference type="PROSITE" id="PS51841"/>
    </source>
</evidence>
<feature type="coiled-coil region" evidence="1">
    <location>
        <begin position="89"/>
        <end position="116"/>
    </location>
</feature>
<feature type="domain" description="LTD" evidence="3">
    <location>
        <begin position="161"/>
        <end position="284"/>
    </location>
</feature>
<dbReference type="InterPro" id="IPR036415">
    <property type="entry name" value="Lamin_tail_dom_sf"/>
</dbReference>
<dbReference type="Pfam" id="PF00932">
    <property type="entry name" value="LTD"/>
    <property type="match status" value="2"/>
</dbReference>
<accession>A0A1G2I5Q7</accession>
<keyword evidence="2" id="KW-0472">Membrane</keyword>
<dbReference type="EMBL" id="MHOV01000022">
    <property type="protein sequence ID" value="OGZ69957.1"/>
    <property type="molecule type" value="Genomic_DNA"/>
</dbReference>
<reference evidence="4 5" key="1">
    <citation type="journal article" date="2016" name="Nat. Commun.">
        <title>Thousands of microbial genomes shed light on interconnected biogeochemical processes in an aquifer system.</title>
        <authorList>
            <person name="Anantharaman K."/>
            <person name="Brown C.T."/>
            <person name="Hug L.A."/>
            <person name="Sharon I."/>
            <person name="Castelle C.J."/>
            <person name="Probst A.J."/>
            <person name="Thomas B.C."/>
            <person name="Singh A."/>
            <person name="Wilkins M.J."/>
            <person name="Karaoz U."/>
            <person name="Brodie E.L."/>
            <person name="Williams K.H."/>
            <person name="Hubbard S.S."/>
            <person name="Banfield J.F."/>
        </authorList>
    </citation>
    <scope>NUCLEOTIDE SEQUENCE [LARGE SCALE GENOMIC DNA]</scope>
</reference>
<evidence type="ECO:0000256" key="2">
    <source>
        <dbReference type="SAM" id="Phobius"/>
    </source>
</evidence>
<organism evidence="4 5">
    <name type="scientific">Candidatus Staskawiczbacteria bacterium RIFCSPHIGHO2_12_FULL_38_11</name>
    <dbReference type="NCBI Taxonomy" id="1802209"/>
    <lineage>
        <taxon>Bacteria</taxon>
        <taxon>Candidatus Staskawicziibacteriota</taxon>
    </lineage>
</organism>
<dbReference type="SUPFAM" id="SSF74853">
    <property type="entry name" value="Lamin A/C globular tail domain"/>
    <property type="match status" value="2"/>
</dbReference>
<evidence type="ECO:0000313" key="4">
    <source>
        <dbReference type="EMBL" id="OGZ69957.1"/>
    </source>
</evidence>
<dbReference type="AlphaFoldDB" id="A0A1G2I5Q7"/>
<feature type="transmembrane region" description="Helical" evidence="2">
    <location>
        <begin position="12"/>
        <end position="29"/>
    </location>
</feature>
<dbReference type="PROSITE" id="PS51841">
    <property type="entry name" value="LTD"/>
    <property type="match status" value="2"/>
</dbReference>
<sequence length="718" mass="80098">MIMLKFFHKHWKLWIFFVILIFSVFYFLGHDLFKILGQSQIFGASLTINSNQPINDFIEENPLPAPLPETAADVARPDPVILPAIIQPIYDTQDQIDDLLEKIDLLQRQLADALAKENQSEIVVIQEIEETEKIEEIEKTEIIEVMEKTNEVLPKQNNITITTQSKAAVKPFYPKILISEVQISGADDSKQEFVELYNPNGNEVNLSDWYLQRKTKTGNEYSTFAPNRLFFDKKIAANGYFLIAREDYFTGLANVFADNPLTEDNSLILKNPNGEISDKVGWGAAQDYELLSVLNPAPGQSIGRKIVSEQPYDTDINERDFELNTPTPKAKNTTYIAPEILPPEFLPPEDEMAPEVVFNIEDLQDSLSFLVNFTIIDPIETVSSSGVAGYIFRWKEENNDWQENEYKNVDGGQASFEGLEDFTGNDEKSYYFQIKAKDLKGNESIWLPAVPAETKISILKKILINEVQTAGATTKDEFIELYNPGSADVDLAGFSLKKKTSGGNESNLVSSGAFLGIIPSLGYFLIAPQPNDDGVENYTGQVLPNLRYSGKTFSIASNNTILIYNKEDVLLDKVGFGTAQDYEASPTENPDQSQSIERKELGIDTDNNADDFRISNFASPGAIFEEVIIPDVPVEVPEETPIETNSDPISEEIATEPLTEPIIDILVEELPSEPIDDPPVETVVEPVIETFVESVVESVAESAVESVVEDFIDQAVIP</sequence>